<evidence type="ECO:0000313" key="2">
    <source>
        <dbReference type="EMBL" id="MCO5976419.1"/>
    </source>
</evidence>
<dbReference type="PANTHER" id="PTHR35813">
    <property type="entry name" value="INNER MEMBRANE PROTEIN YBAN"/>
    <property type="match status" value="1"/>
</dbReference>
<keyword evidence="1" id="KW-0472">Membrane</keyword>
<protein>
    <submittedName>
        <fullName evidence="2">YbaN family protein</fullName>
    </submittedName>
</protein>
<feature type="transmembrane region" description="Helical" evidence="1">
    <location>
        <begin position="22"/>
        <end position="43"/>
    </location>
</feature>
<accession>A0ABT1BJN3</accession>
<dbReference type="InterPro" id="IPR007401">
    <property type="entry name" value="DUF454"/>
</dbReference>
<proteinExistence type="predicted"/>
<evidence type="ECO:0000256" key="1">
    <source>
        <dbReference type="SAM" id="Phobius"/>
    </source>
</evidence>
<dbReference type="EMBL" id="JAMXMC010000003">
    <property type="protein sequence ID" value="MCO5976419.1"/>
    <property type="molecule type" value="Genomic_DNA"/>
</dbReference>
<keyword evidence="1" id="KW-0812">Transmembrane</keyword>
<name>A0ABT1BJN3_9BURK</name>
<sequence length="151" mass="16474">MNELPSLTPLAASPLRPWWQRALWLGAGGLALLLGIVGIFLPLLPTTPFVLLAAFCFSRGSARWEAWLVNHPRWGPMVRDWRTHRAVPLRAKQLATGMMAVSCTAAWFAIPSAWRVMPALCCAVVATWLWRLPTRQPAPAPAASAPGDAAD</sequence>
<keyword evidence="1" id="KW-1133">Transmembrane helix</keyword>
<dbReference type="RefSeq" id="WP_252768883.1">
    <property type="nucleotide sequence ID" value="NZ_JAMXMC010000003.1"/>
</dbReference>
<organism evidence="2 3">
    <name type="scientific">Ideonella oryzae</name>
    <dbReference type="NCBI Taxonomy" id="2937441"/>
    <lineage>
        <taxon>Bacteria</taxon>
        <taxon>Pseudomonadati</taxon>
        <taxon>Pseudomonadota</taxon>
        <taxon>Betaproteobacteria</taxon>
        <taxon>Burkholderiales</taxon>
        <taxon>Sphaerotilaceae</taxon>
        <taxon>Ideonella</taxon>
    </lineage>
</organism>
<evidence type="ECO:0000313" key="3">
    <source>
        <dbReference type="Proteomes" id="UP001204851"/>
    </source>
</evidence>
<gene>
    <name evidence="2" type="ORF">M0L44_06770</name>
</gene>
<dbReference type="PANTHER" id="PTHR35813:SF1">
    <property type="entry name" value="INNER MEMBRANE PROTEIN YBAN"/>
    <property type="match status" value="1"/>
</dbReference>
<dbReference type="Proteomes" id="UP001204851">
    <property type="component" value="Unassembled WGS sequence"/>
</dbReference>
<comment type="caution">
    <text evidence="2">The sequence shown here is derived from an EMBL/GenBank/DDBJ whole genome shotgun (WGS) entry which is preliminary data.</text>
</comment>
<dbReference type="Pfam" id="PF04304">
    <property type="entry name" value="DUF454"/>
    <property type="match status" value="1"/>
</dbReference>
<reference evidence="2 3" key="1">
    <citation type="submission" date="2022-06" db="EMBL/GenBank/DDBJ databases">
        <title>Ideonella sp. NS12-5 Genome sequencing and assembly.</title>
        <authorList>
            <person name="Jung Y."/>
        </authorList>
    </citation>
    <scope>NUCLEOTIDE SEQUENCE [LARGE SCALE GENOMIC DNA]</scope>
    <source>
        <strain evidence="2 3">NS12-5</strain>
    </source>
</reference>
<keyword evidence="3" id="KW-1185">Reference proteome</keyword>